<dbReference type="InterPro" id="IPR002569">
    <property type="entry name" value="Met_Sox_Rdtase_MsrA_dom"/>
</dbReference>
<feature type="signal peptide" evidence="5">
    <location>
        <begin position="1"/>
        <end position="30"/>
    </location>
</feature>
<feature type="chain" id="PRO_5045090141" description="Peptide methionine sulfoxide reductase MsrA" evidence="5">
    <location>
        <begin position="31"/>
        <end position="210"/>
    </location>
</feature>
<comment type="similarity">
    <text evidence="4">Belongs to the MsrA Met sulfoxide reductase family.</text>
</comment>
<keyword evidence="1 4" id="KW-0560">Oxidoreductase</keyword>
<dbReference type="GO" id="GO:0008113">
    <property type="term" value="F:peptide-methionine (S)-S-oxide reductase activity"/>
    <property type="evidence" value="ECO:0007669"/>
    <property type="project" value="UniProtKB-EC"/>
</dbReference>
<dbReference type="Gene3D" id="3.30.1060.10">
    <property type="entry name" value="Peptide methionine sulphoxide reductase MsrA"/>
    <property type="match status" value="1"/>
</dbReference>
<dbReference type="Proteomes" id="UP000824621">
    <property type="component" value="Unassembled WGS sequence"/>
</dbReference>
<dbReference type="SUPFAM" id="SSF55068">
    <property type="entry name" value="Peptide methionine sulfoxide reductase"/>
    <property type="match status" value="1"/>
</dbReference>
<comment type="function">
    <text evidence="4">Has an important function as a repair enzyme for proteins that have been inactivated by oxidation. Catalyzes the reversible oxidation-reduction of methionine sulfoxide in proteins to methionine.</text>
</comment>
<accession>A0ABS7WI79</accession>
<dbReference type="InterPro" id="IPR036509">
    <property type="entry name" value="Met_Sox_Rdtase_MsrA_sf"/>
</dbReference>
<reference evidence="7 8" key="1">
    <citation type="submission" date="2021-04" db="EMBL/GenBank/DDBJ databases">
        <authorList>
            <person name="Pira H."/>
            <person name="Risdian C."/>
            <person name="Wink J."/>
        </authorList>
    </citation>
    <scope>NUCLEOTIDE SEQUENCE [LARGE SCALE GENOMIC DNA]</scope>
    <source>
        <strain evidence="7 8">DSM 107782</strain>
    </source>
</reference>
<feature type="domain" description="Peptide methionine sulphoxide reductase MsrA" evidence="6">
    <location>
        <begin position="44"/>
        <end position="192"/>
    </location>
</feature>
<dbReference type="NCBIfam" id="TIGR00401">
    <property type="entry name" value="msrA"/>
    <property type="match status" value="1"/>
</dbReference>
<comment type="catalytic activity">
    <reaction evidence="3 4">
        <text>[thioredoxin]-disulfide + L-methionine + H2O = L-methionine (S)-S-oxide + [thioredoxin]-dithiol</text>
        <dbReference type="Rhea" id="RHEA:19993"/>
        <dbReference type="Rhea" id="RHEA-COMP:10698"/>
        <dbReference type="Rhea" id="RHEA-COMP:10700"/>
        <dbReference type="ChEBI" id="CHEBI:15377"/>
        <dbReference type="ChEBI" id="CHEBI:29950"/>
        <dbReference type="ChEBI" id="CHEBI:50058"/>
        <dbReference type="ChEBI" id="CHEBI:57844"/>
        <dbReference type="ChEBI" id="CHEBI:58772"/>
        <dbReference type="EC" id="1.8.4.11"/>
    </reaction>
</comment>
<dbReference type="EC" id="1.8.4.11" evidence="4"/>
<evidence type="ECO:0000256" key="1">
    <source>
        <dbReference type="ARBA" id="ARBA00023002"/>
    </source>
</evidence>
<comment type="caution">
    <text evidence="7">The sequence shown here is derived from an EMBL/GenBank/DDBJ whole genome shotgun (WGS) entry which is preliminary data.</text>
</comment>
<evidence type="ECO:0000313" key="7">
    <source>
        <dbReference type="EMBL" id="MBZ6378089.1"/>
    </source>
</evidence>
<keyword evidence="8" id="KW-1185">Reference proteome</keyword>
<dbReference type="Pfam" id="PF01625">
    <property type="entry name" value="PMSR"/>
    <property type="match status" value="1"/>
</dbReference>
<gene>
    <name evidence="4 7" type="primary">msrA</name>
    <name evidence="7" type="ORF">KCN53_05515</name>
</gene>
<dbReference type="PANTHER" id="PTHR43774">
    <property type="entry name" value="PEPTIDE METHIONINE SULFOXIDE REDUCTASE"/>
    <property type="match status" value="1"/>
</dbReference>
<comment type="catalytic activity">
    <reaction evidence="2 4">
        <text>L-methionyl-[protein] + [thioredoxin]-disulfide + H2O = L-methionyl-(S)-S-oxide-[protein] + [thioredoxin]-dithiol</text>
        <dbReference type="Rhea" id="RHEA:14217"/>
        <dbReference type="Rhea" id="RHEA-COMP:10698"/>
        <dbReference type="Rhea" id="RHEA-COMP:10700"/>
        <dbReference type="Rhea" id="RHEA-COMP:12313"/>
        <dbReference type="Rhea" id="RHEA-COMP:12315"/>
        <dbReference type="ChEBI" id="CHEBI:15377"/>
        <dbReference type="ChEBI" id="CHEBI:16044"/>
        <dbReference type="ChEBI" id="CHEBI:29950"/>
        <dbReference type="ChEBI" id="CHEBI:44120"/>
        <dbReference type="ChEBI" id="CHEBI:50058"/>
        <dbReference type="EC" id="1.8.4.11"/>
    </reaction>
</comment>
<evidence type="ECO:0000256" key="5">
    <source>
        <dbReference type="SAM" id="SignalP"/>
    </source>
</evidence>
<protein>
    <recommendedName>
        <fullName evidence="4">Peptide methionine sulfoxide reductase MsrA</fullName>
        <shortName evidence="4">Protein-methionine-S-oxide reductase</shortName>
        <ecNumber evidence="4">1.8.4.11</ecNumber>
    </recommendedName>
    <alternativeName>
        <fullName evidence="4">Peptide-methionine (S)-S-oxide reductase</fullName>
        <shortName evidence="4">Peptide Met(O) reductase</shortName>
    </alternativeName>
</protein>
<dbReference type="EMBL" id="JAGSGB010000001">
    <property type="protein sequence ID" value="MBZ6378089.1"/>
    <property type="molecule type" value="Genomic_DNA"/>
</dbReference>
<keyword evidence="5" id="KW-0732">Signal</keyword>
<proteinExistence type="inferred from homology"/>
<dbReference type="HAMAP" id="MF_01401">
    <property type="entry name" value="MsrA"/>
    <property type="match status" value="1"/>
</dbReference>
<evidence type="ECO:0000256" key="3">
    <source>
        <dbReference type="ARBA" id="ARBA00048782"/>
    </source>
</evidence>
<evidence type="ECO:0000313" key="8">
    <source>
        <dbReference type="Proteomes" id="UP000824621"/>
    </source>
</evidence>
<name>A0ABS7WI79_9SPHN</name>
<sequence length="210" mass="23292">MFRSRLRGPVMRLAAFVAAAVLASSCSSYAQESGGAPAESEDRAYFAMGCFWCAEADFEKVEGVSEAVSGYAGGTTENPTYEQVSAGGTGHYEAVRVSYDPDVVGYGELLDIFWKNVDPFDPAGQFCDKGESYRAAIFPANAEERALARQSLERVEARFGREVAVKIVEAPTFYRAEEYHQDYSDKNPLRYKFYRTGCGRDARLQEVWGE</sequence>
<evidence type="ECO:0000256" key="4">
    <source>
        <dbReference type="HAMAP-Rule" id="MF_01401"/>
    </source>
</evidence>
<evidence type="ECO:0000256" key="2">
    <source>
        <dbReference type="ARBA" id="ARBA00047806"/>
    </source>
</evidence>
<dbReference type="PROSITE" id="PS51257">
    <property type="entry name" value="PROKAR_LIPOPROTEIN"/>
    <property type="match status" value="1"/>
</dbReference>
<organism evidence="7 8">
    <name type="scientific">Pacificimonas aurantium</name>
    <dbReference type="NCBI Taxonomy" id="1250540"/>
    <lineage>
        <taxon>Bacteria</taxon>
        <taxon>Pseudomonadati</taxon>
        <taxon>Pseudomonadota</taxon>
        <taxon>Alphaproteobacteria</taxon>
        <taxon>Sphingomonadales</taxon>
        <taxon>Sphingosinicellaceae</taxon>
        <taxon>Pacificimonas</taxon>
    </lineage>
</organism>
<evidence type="ECO:0000259" key="6">
    <source>
        <dbReference type="Pfam" id="PF01625"/>
    </source>
</evidence>
<dbReference type="PANTHER" id="PTHR43774:SF1">
    <property type="entry name" value="PEPTIDE METHIONINE SULFOXIDE REDUCTASE MSRA 2"/>
    <property type="match status" value="1"/>
</dbReference>
<feature type="active site" evidence="4">
    <location>
        <position position="50"/>
    </location>
</feature>